<sequence length="410" mass="45221">MDIKSVIKIFFFILIIGFLFYSFIVKIPILCLTCEEPGIFTRCISGTGIGTNTCDAYNLQKEIMYDVNSSYIKVNDQFGKLNGTFDEAYETIIKAKKTLTDALEKISSLEIPNISSINIPIITDIACSINFDQIPSVDICKTGVTPTVNEGGIAPLNKSLYDLQTQINSFVGQLNNTVVPMNKSINDVNSLVNGIVEDINKAITSVNDITKSNIPSVNKLTIPTLNSNINNATLPQLYPINISCDISIPNLIKEKIGSVTIDICSLLINQINKNLIPQLNNSFKIIGNSINTSIVNINNGIKLAIETIQNSISSAIIMLQNQLDALNIFAKLSEKVVELFSKIENLSAMGIIKTYILPNIKKYFPFTNFSNTLTFLFFLFLIPFIIPLFLIINSLINLIPDINIGGSIND</sequence>
<proteinExistence type="predicted"/>
<reference evidence="2" key="1">
    <citation type="journal article" date="2020" name="Nature">
        <title>Giant virus diversity and host interactions through global metagenomics.</title>
        <authorList>
            <person name="Schulz F."/>
            <person name="Roux S."/>
            <person name="Paez-Espino D."/>
            <person name="Jungbluth S."/>
            <person name="Walsh D.A."/>
            <person name="Denef V.J."/>
            <person name="McMahon K.D."/>
            <person name="Konstantinidis K.T."/>
            <person name="Eloe-Fadrosh E.A."/>
            <person name="Kyrpides N.C."/>
            <person name="Woyke T."/>
        </authorList>
    </citation>
    <scope>NUCLEOTIDE SEQUENCE</scope>
    <source>
        <strain evidence="2">GVMAG-M-3300023179-4</strain>
    </source>
</reference>
<protein>
    <submittedName>
        <fullName evidence="2">Uncharacterized protein</fullName>
    </submittedName>
</protein>
<feature type="transmembrane region" description="Helical" evidence="1">
    <location>
        <begin position="7"/>
        <end position="24"/>
    </location>
</feature>
<keyword evidence="1" id="KW-0812">Transmembrane</keyword>
<organism evidence="2">
    <name type="scientific">viral metagenome</name>
    <dbReference type="NCBI Taxonomy" id="1070528"/>
    <lineage>
        <taxon>unclassified sequences</taxon>
        <taxon>metagenomes</taxon>
        <taxon>organismal metagenomes</taxon>
    </lineage>
</organism>
<evidence type="ECO:0000256" key="1">
    <source>
        <dbReference type="SAM" id="Phobius"/>
    </source>
</evidence>
<keyword evidence="1" id="KW-0472">Membrane</keyword>
<feature type="transmembrane region" description="Helical" evidence="1">
    <location>
        <begin position="375"/>
        <end position="396"/>
    </location>
</feature>
<dbReference type="EMBL" id="MN739839">
    <property type="protein sequence ID" value="QHT74148.1"/>
    <property type="molecule type" value="Genomic_DNA"/>
</dbReference>
<keyword evidence="1" id="KW-1133">Transmembrane helix</keyword>
<name>A0A6C0H0S4_9ZZZZ</name>
<dbReference type="AlphaFoldDB" id="A0A6C0H0S4"/>
<evidence type="ECO:0000313" key="2">
    <source>
        <dbReference type="EMBL" id="QHT74148.1"/>
    </source>
</evidence>
<accession>A0A6C0H0S4</accession>